<dbReference type="InterPro" id="IPR058059">
    <property type="entry name" value="PA3496-like"/>
</dbReference>
<dbReference type="Proteomes" id="UP001224392">
    <property type="component" value="Unassembled WGS sequence"/>
</dbReference>
<sequence length="60" mass="6960">MSRVALNNDKKATAEDRVTPAQRKQAAAARARDARRLVEDKLEEMRLERELADFEDFELN</sequence>
<accession>A0ABQ6LZY4</accession>
<comment type="caution">
    <text evidence="2">The sequence shown here is derived from an EMBL/GenBank/DDBJ whole genome shotgun (WGS) entry which is preliminary data.</text>
</comment>
<organism evidence="2 3">
    <name type="scientific">Biformimicrobium ophioploci</name>
    <dbReference type="NCBI Taxonomy" id="3036711"/>
    <lineage>
        <taxon>Bacteria</taxon>
        <taxon>Pseudomonadati</taxon>
        <taxon>Pseudomonadota</taxon>
        <taxon>Gammaproteobacteria</taxon>
        <taxon>Cellvibrionales</taxon>
        <taxon>Microbulbiferaceae</taxon>
        <taxon>Biformimicrobium</taxon>
    </lineage>
</organism>
<dbReference type="RefSeq" id="WP_285764261.1">
    <property type="nucleotide sequence ID" value="NZ_BSYJ01000003.1"/>
</dbReference>
<evidence type="ECO:0000313" key="2">
    <source>
        <dbReference type="EMBL" id="GMG87645.1"/>
    </source>
</evidence>
<dbReference type="NCBIfam" id="NF046101">
    <property type="entry name" value="PA3496_fam"/>
    <property type="match status" value="1"/>
</dbReference>
<evidence type="ECO:0000313" key="3">
    <source>
        <dbReference type="Proteomes" id="UP001224392"/>
    </source>
</evidence>
<evidence type="ECO:0008006" key="4">
    <source>
        <dbReference type="Google" id="ProtNLM"/>
    </source>
</evidence>
<reference evidence="2 3" key="1">
    <citation type="submission" date="2023-04" db="EMBL/GenBank/DDBJ databases">
        <title>Marinobulbifer ophiurae gen. nov., sp. Nov., isolate from tissue of brittle star Ophioplocus japonicus.</title>
        <authorList>
            <person name="Kawano K."/>
            <person name="Sawayama S."/>
            <person name="Nakagawa S."/>
        </authorList>
    </citation>
    <scope>NUCLEOTIDE SEQUENCE [LARGE SCALE GENOMIC DNA]</scope>
    <source>
        <strain evidence="2 3">NKW57</strain>
    </source>
</reference>
<gene>
    <name evidence="2" type="ORF">MNKW57_19660</name>
</gene>
<dbReference type="InterPro" id="IPR058510">
    <property type="entry name" value="DUF8197"/>
</dbReference>
<evidence type="ECO:0000256" key="1">
    <source>
        <dbReference type="SAM" id="MobiDB-lite"/>
    </source>
</evidence>
<proteinExistence type="predicted"/>
<name>A0ABQ6LZY4_9GAMM</name>
<feature type="compositionally biased region" description="Basic and acidic residues" evidence="1">
    <location>
        <begin position="8"/>
        <end position="18"/>
    </location>
</feature>
<keyword evidence="3" id="KW-1185">Reference proteome</keyword>
<feature type="region of interest" description="Disordered" evidence="1">
    <location>
        <begin position="1"/>
        <end position="33"/>
    </location>
</feature>
<protein>
    <recommendedName>
        <fullName evidence="4">DUF4169 family protein</fullName>
    </recommendedName>
</protein>
<dbReference type="EMBL" id="BSYJ01000003">
    <property type="protein sequence ID" value="GMG87645.1"/>
    <property type="molecule type" value="Genomic_DNA"/>
</dbReference>
<dbReference type="Pfam" id="PF26620">
    <property type="entry name" value="DUF8197"/>
    <property type="match status" value="1"/>
</dbReference>